<organism evidence="5 6">
    <name type="scientific">Brevibacillus parabrevis</name>
    <dbReference type="NCBI Taxonomy" id="54914"/>
    <lineage>
        <taxon>Bacteria</taxon>
        <taxon>Bacillati</taxon>
        <taxon>Bacillota</taxon>
        <taxon>Bacilli</taxon>
        <taxon>Bacillales</taxon>
        <taxon>Paenibacillaceae</taxon>
        <taxon>Brevibacillus</taxon>
    </lineage>
</organism>
<dbReference type="Pfam" id="PF12833">
    <property type="entry name" value="HTH_18"/>
    <property type="match status" value="1"/>
</dbReference>
<dbReference type="InterPro" id="IPR009057">
    <property type="entry name" value="Homeodomain-like_sf"/>
</dbReference>
<dbReference type="PROSITE" id="PS00041">
    <property type="entry name" value="HTH_ARAC_FAMILY_1"/>
    <property type="match status" value="1"/>
</dbReference>
<evidence type="ECO:0000313" key="6">
    <source>
        <dbReference type="Proteomes" id="UP000316882"/>
    </source>
</evidence>
<sequence length="326" mass="37713">MRNMHIQAEFSEFTEYNQVITDQLEWARSEEIDGMERLHDLPPHYGEGYHRHVAVREGLRLDYSNMYLHQTFSMETKMKYPHLELAFNIESGANWTVNGGQQEFCSQTGSAQLIYMNDLTCHAQMPKHERISHLELSFDYKLWSQLLEAMNACPEQSFARLETTITPGMTHIIEQVISNPYRGTIKKLFIEGKAMELLALFLQEAELEKEQRISLKADDVKSIHEAKNILLKTLDHPPSLIHLARKVGINDYKLKIGFKEVFGTTVFGFVRQQRLEKAKLLLERERVSVSEAALLVGYSNFSHFASLFRKTYGVNPSLYGKRLEKP</sequence>
<evidence type="ECO:0000313" key="5">
    <source>
        <dbReference type="EMBL" id="GEB31072.1"/>
    </source>
</evidence>
<dbReference type="InterPro" id="IPR020449">
    <property type="entry name" value="Tscrpt_reg_AraC-type_HTH"/>
</dbReference>
<dbReference type="STRING" id="54914.AV540_19560"/>
<name>A0A4Y3P9J1_BREPA</name>
<dbReference type="SUPFAM" id="SSF46689">
    <property type="entry name" value="Homeodomain-like"/>
    <property type="match status" value="1"/>
</dbReference>
<dbReference type="Proteomes" id="UP000316882">
    <property type="component" value="Unassembled WGS sequence"/>
</dbReference>
<keyword evidence="2" id="KW-0238">DNA-binding</keyword>
<dbReference type="InterPro" id="IPR018060">
    <property type="entry name" value="HTH_AraC"/>
</dbReference>
<evidence type="ECO:0000256" key="1">
    <source>
        <dbReference type="ARBA" id="ARBA00023015"/>
    </source>
</evidence>
<dbReference type="PRINTS" id="PR00032">
    <property type="entry name" value="HTHARAC"/>
</dbReference>
<keyword evidence="3" id="KW-0804">Transcription</keyword>
<keyword evidence="6" id="KW-1185">Reference proteome</keyword>
<dbReference type="AlphaFoldDB" id="A0A4Y3P9J1"/>
<evidence type="ECO:0000256" key="2">
    <source>
        <dbReference type="ARBA" id="ARBA00023125"/>
    </source>
</evidence>
<comment type="caution">
    <text evidence="5">The sequence shown here is derived from an EMBL/GenBank/DDBJ whole genome shotgun (WGS) entry which is preliminary data.</text>
</comment>
<dbReference type="SMART" id="SM00342">
    <property type="entry name" value="HTH_ARAC"/>
    <property type="match status" value="1"/>
</dbReference>
<dbReference type="InterPro" id="IPR053142">
    <property type="entry name" value="PchR_regulatory_protein"/>
</dbReference>
<evidence type="ECO:0000256" key="3">
    <source>
        <dbReference type="ARBA" id="ARBA00023163"/>
    </source>
</evidence>
<dbReference type="EMBL" id="BJMH01000002">
    <property type="protein sequence ID" value="GEB31072.1"/>
    <property type="molecule type" value="Genomic_DNA"/>
</dbReference>
<dbReference type="Gene3D" id="1.10.10.60">
    <property type="entry name" value="Homeodomain-like"/>
    <property type="match status" value="1"/>
</dbReference>
<dbReference type="PROSITE" id="PS01124">
    <property type="entry name" value="HTH_ARAC_FAMILY_2"/>
    <property type="match status" value="1"/>
</dbReference>
<gene>
    <name evidence="5" type="ORF">BPA01_06520</name>
</gene>
<dbReference type="GO" id="GO:0043565">
    <property type="term" value="F:sequence-specific DNA binding"/>
    <property type="evidence" value="ECO:0007669"/>
    <property type="project" value="InterPro"/>
</dbReference>
<keyword evidence="1" id="KW-0805">Transcription regulation</keyword>
<dbReference type="GO" id="GO:0003700">
    <property type="term" value="F:DNA-binding transcription factor activity"/>
    <property type="evidence" value="ECO:0007669"/>
    <property type="project" value="InterPro"/>
</dbReference>
<accession>A0A4Y3P9J1</accession>
<dbReference type="PANTHER" id="PTHR47893:SF1">
    <property type="entry name" value="REGULATORY PROTEIN PCHR"/>
    <property type="match status" value="1"/>
</dbReference>
<dbReference type="PANTHER" id="PTHR47893">
    <property type="entry name" value="REGULATORY PROTEIN PCHR"/>
    <property type="match status" value="1"/>
</dbReference>
<protein>
    <submittedName>
        <fullName evidence="5">AraC family transcriptional regulator</fullName>
    </submittedName>
</protein>
<dbReference type="InterPro" id="IPR018062">
    <property type="entry name" value="HTH_AraC-typ_CS"/>
</dbReference>
<reference evidence="5 6" key="1">
    <citation type="submission" date="2019-06" db="EMBL/GenBank/DDBJ databases">
        <title>Whole genome shotgun sequence of Brevibacillus parabrevis NBRC 12334.</title>
        <authorList>
            <person name="Hosoyama A."/>
            <person name="Uohara A."/>
            <person name="Ohji S."/>
            <person name="Ichikawa N."/>
        </authorList>
    </citation>
    <scope>NUCLEOTIDE SEQUENCE [LARGE SCALE GENOMIC DNA]</scope>
    <source>
        <strain evidence="5 6">NBRC 12334</strain>
    </source>
</reference>
<evidence type="ECO:0000259" key="4">
    <source>
        <dbReference type="PROSITE" id="PS01124"/>
    </source>
</evidence>
<feature type="domain" description="HTH araC/xylS-type" evidence="4">
    <location>
        <begin position="224"/>
        <end position="322"/>
    </location>
</feature>
<proteinExistence type="predicted"/>